<evidence type="ECO:0000259" key="2">
    <source>
        <dbReference type="SMART" id="SM00419"/>
    </source>
</evidence>
<name>A0A975T1Z9_9ACTN</name>
<sequence>MSDLSRMTATTRTVSTINQGAIIQALRDHGPLPRVRIGELTGLSPATVNRLTTALIKRKLIVQDGQEPSTGGRPSVILRYTGGPRVVSSIHLRGDRVIGGLVDFDGNLIERQERLFSAESGGASTPDVDHRLEIVASLLSGLLALADRLGTPCLSVGVSVPGVVAEPDGRIGPLPELGWPELPLGEFLRSHTDLPLTIENDANALAYGEYRRGAGIGTSNMVAVLLDNGMGAGIISKGALHRGQHFEAGEIGYLLMERSSLRRSYGTLGDLEDRVGSAALTRSAHARGLGTRDNALLTAHDIIQLAQTNNPIAREMADEILDMVSMAVGALSVILDPEIIVVGSGITAGADDIIPQIQGRLSGRILRVPGLVPSTLGEDGVLLGAAELAMSEVDQVDFVPR</sequence>
<dbReference type="SMART" id="SM00419">
    <property type="entry name" value="HTH_CRP"/>
    <property type="match status" value="1"/>
</dbReference>
<dbReference type="InterPro" id="IPR012318">
    <property type="entry name" value="HTH_CRP"/>
</dbReference>
<dbReference type="AlphaFoldDB" id="A0A975T1Z9"/>
<dbReference type="PANTHER" id="PTHR18964:SF149">
    <property type="entry name" value="BIFUNCTIONAL UDP-N-ACETYLGLUCOSAMINE 2-EPIMERASE_N-ACETYLMANNOSAMINE KINASE"/>
    <property type="match status" value="1"/>
</dbReference>
<dbReference type="GO" id="GO:0006355">
    <property type="term" value="P:regulation of DNA-templated transcription"/>
    <property type="evidence" value="ECO:0007669"/>
    <property type="project" value="InterPro"/>
</dbReference>
<dbReference type="PANTHER" id="PTHR18964">
    <property type="entry name" value="ROK (REPRESSOR, ORF, KINASE) FAMILY"/>
    <property type="match status" value="1"/>
</dbReference>
<dbReference type="KEGG" id="nps:KRR39_10525"/>
<dbReference type="RefSeq" id="WP_216941970.1">
    <property type="nucleotide sequence ID" value="NZ_CP077062.1"/>
</dbReference>
<feature type="domain" description="HTH crp-type" evidence="2">
    <location>
        <begin position="20"/>
        <end position="79"/>
    </location>
</feature>
<accession>A0A975T1Z9</accession>
<reference evidence="3" key="1">
    <citation type="submission" date="2021-06" db="EMBL/GenBank/DDBJ databases">
        <title>Complete genome sequence of Nocardioides sp. G188.</title>
        <authorList>
            <person name="Im W.-T."/>
        </authorList>
    </citation>
    <scope>NUCLEOTIDE SEQUENCE</scope>
    <source>
        <strain evidence="3">G188</strain>
    </source>
</reference>
<protein>
    <submittedName>
        <fullName evidence="3">ROK family transcriptional regulator</fullName>
    </submittedName>
</protein>
<proteinExistence type="inferred from homology"/>
<dbReference type="GO" id="GO:0003677">
    <property type="term" value="F:DNA binding"/>
    <property type="evidence" value="ECO:0007669"/>
    <property type="project" value="InterPro"/>
</dbReference>
<evidence type="ECO:0000256" key="1">
    <source>
        <dbReference type="ARBA" id="ARBA00006479"/>
    </source>
</evidence>
<keyword evidence="4" id="KW-1185">Reference proteome</keyword>
<gene>
    <name evidence="3" type="ORF">KRR39_10525</name>
</gene>
<dbReference type="InterPro" id="IPR000600">
    <property type="entry name" value="ROK"/>
</dbReference>
<dbReference type="Pfam" id="PF13412">
    <property type="entry name" value="HTH_24"/>
    <property type="match status" value="1"/>
</dbReference>
<organism evidence="3 4">
    <name type="scientific">Nocardioides panacis</name>
    <dbReference type="NCBI Taxonomy" id="2849501"/>
    <lineage>
        <taxon>Bacteria</taxon>
        <taxon>Bacillati</taxon>
        <taxon>Actinomycetota</taxon>
        <taxon>Actinomycetes</taxon>
        <taxon>Propionibacteriales</taxon>
        <taxon>Nocardioidaceae</taxon>
        <taxon>Nocardioides</taxon>
    </lineage>
</organism>
<dbReference type="EMBL" id="CP077062">
    <property type="protein sequence ID" value="QWZ10124.1"/>
    <property type="molecule type" value="Genomic_DNA"/>
</dbReference>
<dbReference type="Proteomes" id="UP000683575">
    <property type="component" value="Chromosome"/>
</dbReference>
<evidence type="ECO:0000313" key="4">
    <source>
        <dbReference type="Proteomes" id="UP000683575"/>
    </source>
</evidence>
<comment type="similarity">
    <text evidence="1">Belongs to the ROK (NagC/XylR) family.</text>
</comment>
<evidence type="ECO:0000313" key="3">
    <source>
        <dbReference type="EMBL" id="QWZ10124.1"/>
    </source>
</evidence>
<dbReference type="Pfam" id="PF00480">
    <property type="entry name" value="ROK"/>
    <property type="match status" value="1"/>
</dbReference>